<dbReference type="Gene3D" id="1.20.272.10">
    <property type="match status" value="1"/>
</dbReference>
<reference evidence="9 10" key="1">
    <citation type="submission" date="2017-09" db="EMBL/GenBank/DDBJ databases">
        <title>Depth-based differentiation of microbial function through sediment-hosted aquifers and enrichment of novel symbionts in the deep terrestrial subsurface.</title>
        <authorList>
            <person name="Probst A.J."/>
            <person name="Ladd B."/>
            <person name="Jarett J.K."/>
            <person name="Geller-Mcgrath D.E."/>
            <person name="Sieber C.M."/>
            <person name="Emerson J.B."/>
            <person name="Anantharaman K."/>
            <person name="Thomas B.C."/>
            <person name="Malmstrom R."/>
            <person name="Stieglmeier M."/>
            <person name="Klingl A."/>
            <person name="Woyke T."/>
            <person name="Ryan C.M."/>
            <person name="Banfield J.F."/>
        </authorList>
    </citation>
    <scope>NUCLEOTIDE SEQUENCE [LARGE SCALE GENOMIC DNA]</scope>
    <source>
        <strain evidence="9">CG22_combo_CG10-13_8_21_14_all_39_12</strain>
    </source>
</reference>
<evidence type="ECO:0000259" key="8">
    <source>
        <dbReference type="Pfam" id="PF21694"/>
    </source>
</evidence>
<evidence type="ECO:0000256" key="1">
    <source>
        <dbReference type="ARBA" id="ARBA00012417"/>
    </source>
</evidence>
<gene>
    <name evidence="9" type="ORF">COX05_03920</name>
</gene>
<dbReference type="Gene3D" id="1.10.8.60">
    <property type="match status" value="1"/>
</dbReference>
<organism evidence="9 10">
    <name type="scientific">candidate division WWE3 bacterium CG22_combo_CG10-13_8_21_14_all_39_12</name>
    <dbReference type="NCBI Taxonomy" id="1975094"/>
    <lineage>
        <taxon>Bacteria</taxon>
        <taxon>Katanobacteria</taxon>
    </lineage>
</organism>
<dbReference type="EC" id="2.7.7.7" evidence="1"/>
<dbReference type="GO" id="GO:0003677">
    <property type="term" value="F:DNA binding"/>
    <property type="evidence" value="ECO:0007669"/>
    <property type="project" value="InterPro"/>
</dbReference>
<proteinExistence type="inferred from homology"/>
<dbReference type="Proteomes" id="UP000228495">
    <property type="component" value="Unassembled WGS sequence"/>
</dbReference>
<accession>A0A2H0BF10</accession>
<feature type="domain" description="DNA polymerase III delta subunit-like C-terminal" evidence="8">
    <location>
        <begin position="180"/>
        <end position="279"/>
    </location>
</feature>
<dbReference type="InterPro" id="IPR027417">
    <property type="entry name" value="P-loop_NTPase"/>
</dbReference>
<evidence type="ECO:0000256" key="4">
    <source>
        <dbReference type="ARBA" id="ARBA00022705"/>
    </source>
</evidence>
<protein>
    <recommendedName>
        <fullName evidence="1">DNA-directed DNA polymerase</fullName>
        <ecNumber evidence="1">2.7.7.7</ecNumber>
    </recommendedName>
</protein>
<keyword evidence="5" id="KW-0239">DNA-directed DNA polymerase</keyword>
<dbReference type="InterPro" id="IPR008921">
    <property type="entry name" value="DNA_pol3_clamp-load_cplx_C"/>
</dbReference>
<comment type="similarity">
    <text evidence="6">Belongs to the DNA polymerase HolA subunit family.</text>
</comment>
<dbReference type="GO" id="GO:0009360">
    <property type="term" value="C:DNA polymerase III complex"/>
    <property type="evidence" value="ECO:0007669"/>
    <property type="project" value="TreeGrafter"/>
</dbReference>
<comment type="catalytic activity">
    <reaction evidence="7">
        <text>DNA(n) + a 2'-deoxyribonucleoside 5'-triphosphate = DNA(n+1) + diphosphate</text>
        <dbReference type="Rhea" id="RHEA:22508"/>
        <dbReference type="Rhea" id="RHEA-COMP:17339"/>
        <dbReference type="Rhea" id="RHEA-COMP:17340"/>
        <dbReference type="ChEBI" id="CHEBI:33019"/>
        <dbReference type="ChEBI" id="CHEBI:61560"/>
        <dbReference type="ChEBI" id="CHEBI:173112"/>
        <dbReference type="EC" id="2.7.7.7"/>
    </reaction>
</comment>
<dbReference type="SUPFAM" id="SSF48019">
    <property type="entry name" value="post-AAA+ oligomerization domain-like"/>
    <property type="match status" value="1"/>
</dbReference>
<dbReference type="EMBL" id="PCSU01000068">
    <property type="protein sequence ID" value="PIP56256.1"/>
    <property type="molecule type" value="Genomic_DNA"/>
</dbReference>
<dbReference type="PANTHER" id="PTHR34388:SF1">
    <property type="entry name" value="DNA POLYMERASE III SUBUNIT DELTA"/>
    <property type="match status" value="1"/>
</dbReference>
<evidence type="ECO:0000256" key="3">
    <source>
        <dbReference type="ARBA" id="ARBA00022695"/>
    </source>
</evidence>
<dbReference type="GO" id="GO:0006261">
    <property type="term" value="P:DNA-templated DNA replication"/>
    <property type="evidence" value="ECO:0007669"/>
    <property type="project" value="TreeGrafter"/>
</dbReference>
<keyword evidence="3" id="KW-0548">Nucleotidyltransferase</keyword>
<evidence type="ECO:0000256" key="2">
    <source>
        <dbReference type="ARBA" id="ARBA00022679"/>
    </source>
</evidence>
<evidence type="ECO:0000313" key="9">
    <source>
        <dbReference type="EMBL" id="PIP56256.1"/>
    </source>
</evidence>
<dbReference type="PANTHER" id="PTHR34388">
    <property type="entry name" value="DNA POLYMERASE III SUBUNIT DELTA"/>
    <property type="match status" value="1"/>
</dbReference>
<dbReference type="InterPro" id="IPR048466">
    <property type="entry name" value="DNA_pol3_delta-like_C"/>
</dbReference>
<dbReference type="NCBIfam" id="TIGR01128">
    <property type="entry name" value="holA"/>
    <property type="match status" value="1"/>
</dbReference>
<dbReference type="InterPro" id="IPR005790">
    <property type="entry name" value="DNA_polIII_delta"/>
</dbReference>
<keyword evidence="4" id="KW-0235">DNA replication</keyword>
<keyword evidence="2" id="KW-0808">Transferase</keyword>
<comment type="caution">
    <text evidence="9">The sequence shown here is derived from an EMBL/GenBank/DDBJ whole genome shotgun (WGS) entry which is preliminary data.</text>
</comment>
<dbReference type="AlphaFoldDB" id="A0A2H0BF10"/>
<evidence type="ECO:0000256" key="6">
    <source>
        <dbReference type="ARBA" id="ARBA00034754"/>
    </source>
</evidence>
<name>A0A2H0BF10_UNCKA</name>
<evidence type="ECO:0000256" key="7">
    <source>
        <dbReference type="ARBA" id="ARBA00049244"/>
    </source>
</evidence>
<sequence>MKLFVYGSDYYLAKEYISSKTNEEEDVRYNSSLSEAKNALEQLSQKSLFGDSAIQVFYDISDFVEENIDKLVESNGSWIIWELTDKIPYKPTTKDKIIAQCEVKQITELSNREIEQWLLKKAKKYLLNISPQNVQYLASLHGNDLQLLQNELQKLFWYTDKGIREVTKQDIDLLTDPTKEGNIFSLMDSIGSRNTVAIAKACSEIYSKNMDEWQIFFMTIRHLRLLLQSKLGITVKAPPFVKQKLSNQASKWTVDEIVIALKRLSQEEYKVKIGKSQSLLPGYIELMLTEVCSSET</sequence>
<evidence type="ECO:0000256" key="5">
    <source>
        <dbReference type="ARBA" id="ARBA00022932"/>
    </source>
</evidence>
<dbReference type="SUPFAM" id="SSF52540">
    <property type="entry name" value="P-loop containing nucleoside triphosphate hydrolases"/>
    <property type="match status" value="1"/>
</dbReference>
<dbReference type="GO" id="GO:0003887">
    <property type="term" value="F:DNA-directed DNA polymerase activity"/>
    <property type="evidence" value="ECO:0007669"/>
    <property type="project" value="UniProtKB-KW"/>
</dbReference>
<dbReference type="Pfam" id="PF21694">
    <property type="entry name" value="DNA_pol3_delta_C"/>
    <property type="match status" value="1"/>
</dbReference>
<evidence type="ECO:0000313" key="10">
    <source>
        <dbReference type="Proteomes" id="UP000228495"/>
    </source>
</evidence>